<proteinExistence type="predicted"/>
<dbReference type="EMBL" id="ML993593">
    <property type="protein sequence ID" value="KAF2167590.1"/>
    <property type="molecule type" value="Genomic_DNA"/>
</dbReference>
<dbReference type="OrthoDB" id="1535081at2759"/>
<dbReference type="RefSeq" id="XP_033668479.1">
    <property type="nucleotide sequence ID" value="XM_033806315.1"/>
</dbReference>
<gene>
    <name evidence="1" type="ORF">M409DRAFT_22393</name>
</gene>
<organism evidence="1 2">
    <name type="scientific">Zasmidium cellare ATCC 36951</name>
    <dbReference type="NCBI Taxonomy" id="1080233"/>
    <lineage>
        <taxon>Eukaryota</taxon>
        <taxon>Fungi</taxon>
        <taxon>Dikarya</taxon>
        <taxon>Ascomycota</taxon>
        <taxon>Pezizomycotina</taxon>
        <taxon>Dothideomycetes</taxon>
        <taxon>Dothideomycetidae</taxon>
        <taxon>Mycosphaerellales</taxon>
        <taxon>Mycosphaerellaceae</taxon>
        <taxon>Zasmidium</taxon>
    </lineage>
</organism>
<evidence type="ECO:0000313" key="2">
    <source>
        <dbReference type="Proteomes" id="UP000799537"/>
    </source>
</evidence>
<dbReference type="Gene3D" id="1.10.10.10">
    <property type="entry name" value="Winged helix-like DNA-binding domain superfamily/Winged helix DNA-binding domain"/>
    <property type="match status" value="1"/>
</dbReference>
<dbReference type="PANTHER" id="PTHR43712">
    <property type="entry name" value="PUTATIVE (AFU_ORTHOLOGUE AFUA_4G14580)-RELATED"/>
    <property type="match status" value="1"/>
</dbReference>
<dbReference type="GeneID" id="54559587"/>
<name>A0A6A6CN74_ZASCE</name>
<dbReference type="SUPFAM" id="SSF46785">
    <property type="entry name" value="Winged helix' DNA-binding domain"/>
    <property type="match status" value="1"/>
</dbReference>
<keyword evidence="2" id="KW-1185">Reference proteome</keyword>
<dbReference type="PANTHER" id="PTHR43712:SF17">
    <property type="entry name" value="O-METHYLTRANSFERASE"/>
    <property type="match status" value="1"/>
</dbReference>
<protein>
    <recommendedName>
        <fullName evidence="3">Plant methyltransferase dimerisation domain-containing protein</fullName>
    </recommendedName>
</protein>
<accession>A0A6A6CN74</accession>
<reference evidence="1" key="1">
    <citation type="journal article" date="2020" name="Stud. Mycol.">
        <title>101 Dothideomycetes genomes: a test case for predicting lifestyles and emergence of pathogens.</title>
        <authorList>
            <person name="Haridas S."/>
            <person name="Albert R."/>
            <person name="Binder M."/>
            <person name="Bloem J."/>
            <person name="Labutti K."/>
            <person name="Salamov A."/>
            <person name="Andreopoulos B."/>
            <person name="Baker S."/>
            <person name="Barry K."/>
            <person name="Bills G."/>
            <person name="Bluhm B."/>
            <person name="Cannon C."/>
            <person name="Castanera R."/>
            <person name="Culley D."/>
            <person name="Daum C."/>
            <person name="Ezra D."/>
            <person name="Gonzalez J."/>
            <person name="Henrissat B."/>
            <person name="Kuo A."/>
            <person name="Liang C."/>
            <person name="Lipzen A."/>
            <person name="Lutzoni F."/>
            <person name="Magnuson J."/>
            <person name="Mondo S."/>
            <person name="Nolan M."/>
            <person name="Ohm R."/>
            <person name="Pangilinan J."/>
            <person name="Park H.-J."/>
            <person name="Ramirez L."/>
            <person name="Alfaro M."/>
            <person name="Sun H."/>
            <person name="Tritt A."/>
            <person name="Yoshinaga Y."/>
            <person name="Zwiers L.-H."/>
            <person name="Turgeon B."/>
            <person name="Goodwin S."/>
            <person name="Spatafora J."/>
            <person name="Crous P."/>
            <person name="Grigoriev I."/>
        </authorList>
    </citation>
    <scope>NUCLEOTIDE SEQUENCE</scope>
    <source>
        <strain evidence="1">ATCC 36951</strain>
    </source>
</reference>
<dbReference type="AlphaFoldDB" id="A0A6A6CN74"/>
<dbReference type="InterPro" id="IPR036388">
    <property type="entry name" value="WH-like_DNA-bd_sf"/>
</dbReference>
<evidence type="ECO:0000313" key="1">
    <source>
        <dbReference type="EMBL" id="KAF2167590.1"/>
    </source>
</evidence>
<sequence>MANKDMTSDLLANIDNIDKSSFADDDSRLDALRKAEALVRRLEKPWESTVRVVWTQNVIMSAIRIAADLSLLQRLSKMPQTHAQLAEKVNCEAALLLRILRQLTVGGVIEQLGDEDAWIETEWARALADPDGLINGINFFYDIEIHGLAVLPGYLRQ</sequence>
<dbReference type="Proteomes" id="UP000799537">
    <property type="component" value="Unassembled WGS sequence"/>
</dbReference>
<evidence type="ECO:0008006" key="3">
    <source>
        <dbReference type="Google" id="ProtNLM"/>
    </source>
</evidence>
<dbReference type="InterPro" id="IPR036390">
    <property type="entry name" value="WH_DNA-bd_sf"/>
</dbReference>